<dbReference type="KEGG" id="nav:JQS30_08735"/>
<keyword evidence="1" id="KW-0812">Transmembrane</keyword>
<proteinExistence type="predicted"/>
<feature type="transmembrane region" description="Helical" evidence="1">
    <location>
        <begin position="146"/>
        <end position="167"/>
    </location>
</feature>
<dbReference type="Proteomes" id="UP000662939">
    <property type="component" value="Chromosome"/>
</dbReference>
<evidence type="ECO:0000256" key="1">
    <source>
        <dbReference type="SAM" id="Phobius"/>
    </source>
</evidence>
<protein>
    <submittedName>
        <fullName evidence="2">Uncharacterized protein</fullName>
    </submittedName>
</protein>
<evidence type="ECO:0000313" key="2">
    <source>
        <dbReference type="EMBL" id="QSB03911.1"/>
    </source>
</evidence>
<keyword evidence="1" id="KW-1133">Transmembrane helix</keyword>
<keyword evidence="1" id="KW-0472">Membrane</keyword>
<reference evidence="2" key="1">
    <citation type="submission" date="2021-02" db="EMBL/GenBank/DDBJ databases">
        <title>Natronoglycomyces albus gen. nov., sp. nov, a haloalkaliphilic actinobacterium from a soda solonchak soil.</title>
        <authorList>
            <person name="Sorokin D.Y."/>
            <person name="Khijniak T.V."/>
            <person name="Zakharycheva A.P."/>
            <person name="Boueva O.V."/>
            <person name="Ariskina E.V."/>
            <person name="Hahnke R.L."/>
            <person name="Bunk B."/>
            <person name="Sproer C."/>
            <person name="Schumann P."/>
            <person name="Evtushenko L.I."/>
            <person name="Kublanov I.V."/>
        </authorList>
    </citation>
    <scope>NUCLEOTIDE SEQUENCE</scope>
    <source>
        <strain evidence="2">DSM 106290</strain>
    </source>
</reference>
<name>A0A895XDP1_9ACTN</name>
<dbReference type="RefSeq" id="WP_213169909.1">
    <property type="nucleotide sequence ID" value="NZ_CP070496.1"/>
</dbReference>
<feature type="transmembrane region" description="Helical" evidence="1">
    <location>
        <begin position="179"/>
        <end position="199"/>
    </location>
</feature>
<organism evidence="2 3">
    <name type="scientific">Natronoglycomyces albus</name>
    <dbReference type="NCBI Taxonomy" id="2811108"/>
    <lineage>
        <taxon>Bacteria</taxon>
        <taxon>Bacillati</taxon>
        <taxon>Actinomycetota</taxon>
        <taxon>Actinomycetes</taxon>
        <taxon>Glycomycetales</taxon>
        <taxon>Glycomycetaceae</taxon>
        <taxon>Natronoglycomyces</taxon>
    </lineage>
</organism>
<dbReference type="EMBL" id="CP070496">
    <property type="protein sequence ID" value="QSB03911.1"/>
    <property type="molecule type" value="Genomic_DNA"/>
</dbReference>
<accession>A0A895XDP1</accession>
<keyword evidence="3" id="KW-1185">Reference proteome</keyword>
<evidence type="ECO:0000313" key="3">
    <source>
        <dbReference type="Proteomes" id="UP000662939"/>
    </source>
</evidence>
<sequence length="420" mass="45484">MKTDQDHTTDDSHPVPELWDLTAEGTDHSHGVIAITVFNPRTVTDFDAETNTAGLVHPLYPLIRVDGQTVELSSPHALITVVAGTRLVEVMENQCYVSKKVDVAAEASLPLWIGVGGDTAHPYLLVGPEAYARQARRERVTPWMKAAAASAGLFVLFPLLFALGLLVAEAALDFEAHDLVRGGLSYGLMAVGIGCFFPLRSWFTGRQEREFYSAELSVAPEEIGPSPDPAHAVTLLQPGTALPSAGAGIILSMRPAPASLARLMAYQGGSATARSRVWLHCTDLQSWLAAPLVYVDGHRISQRWGTVWVPLSPGRHRLTVVLPGFSDPLFDDPEPVGPRAEESLEVEVALATVVRLRAEYNVIALARSLASEHPESKPLWLSVLDVAGHAGHTSDQARRPQLTLRELGVERVRPGTRLLT</sequence>
<dbReference type="AlphaFoldDB" id="A0A895XDP1"/>
<gene>
    <name evidence="2" type="ORF">JQS30_08735</name>
</gene>